<keyword evidence="8" id="KW-1185">Reference proteome</keyword>
<dbReference type="FunFam" id="3.30.160.60:FF:001572">
    <property type="entry name" value="General transcription factor IIIA"/>
    <property type="match status" value="1"/>
</dbReference>
<evidence type="ECO:0000256" key="1">
    <source>
        <dbReference type="ARBA" id="ARBA00022723"/>
    </source>
</evidence>
<accession>A0A643CD84</accession>
<dbReference type="PROSITE" id="PS50157">
    <property type="entry name" value="ZINC_FINGER_C2H2_2"/>
    <property type="match status" value="2"/>
</dbReference>
<evidence type="ECO:0000256" key="2">
    <source>
        <dbReference type="ARBA" id="ARBA00022737"/>
    </source>
</evidence>
<gene>
    <name evidence="7" type="ORF">E2I00_007684</name>
</gene>
<evidence type="ECO:0000256" key="5">
    <source>
        <dbReference type="PROSITE-ProRule" id="PRU00042"/>
    </source>
</evidence>
<evidence type="ECO:0000259" key="6">
    <source>
        <dbReference type="PROSITE" id="PS50157"/>
    </source>
</evidence>
<keyword evidence="3 5" id="KW-0863">Zinc-finger</keyword>
<reference evidence="7 8" key="1">
    <citation type="journal article" date="2019" name="PLoS ONE">
        <title>Genomic analyses reveal an absence of contemporary introgressive admixture between fin whales and blue whales, despite known hybrids.</title>
        <authorList>
            <person name="Westbury M.V."/>
            <person name="Petersen B."/>
            <person name="Lorenzen E.D."/>
        </authorList>
    </citation>
    <scope>NUCLEOTIDE SEQUENCE [LARGE SCALE GENOMIC DNA]</scope>
    <source>
        <strain evidence="7">FinWhale-01</strain>
    </source>
</reference>
<dbReference type="SUPFAM" id="SSF57667">
    <property type="entry name" value="beta-beta-alpha zinc fingers"/>
    <property type="match status" value="1"/>
</dbReference>
<dbReference type="GO" id="GO:0008270">
    <property type="term" value="F:zinc ion binding"/>
    <property type="evidence" value="ECO:0007669"/>
    <property type="project" value="UniProtKB-KW"/>
</dbReference>
<dbReference type="Gene3D" id="3.30.160.60">
    <property type="entry name" value="Classic Zinc Finger"/>
    <property type="match status" value="2"/>
</dbReference>
<dbReference type="EMBL" id="SGJD01001808">
    <property type="protein sequence ID" value="KAB0398159.1"/>
    <property type="molecule type" value="Genomic_DNA"/>
</dbReference>
<keyword evidence="4" id="KW-0862">Zinc</keyword>
<dbReference type="GO" id="GO:0000978">
    <property type="term" value="F:RNA polymerase II cis-regulatory region sequence-specific DNA binding"/>
    <property type="evidence" value="ECO:0007669"/>
    <property type="project" value="TreeGrafter"/>
</dbReference>
<proteinExistence type="predicted"/>
<sequence length="79" mass="8955">MFLAASKSLALAPPQRFICSFPYCSPNYNKAWKLDAHLCKHTGERLFVCDQEGCAKAFVSDYHLSRHALFTPEKSPLYS</sequence>
<dbReference type="PANTHER" id="PTHR23235">
    <property type="entry name" value="KRUEPPEL-LIKE TRANSCRIPTION FACTOR"/>
    <property type="match status" value="1"/>
</dbReference>
<dbReference type="PANTHER" id="PTHR23235:SF120">
    <property type="entry name" value="KRUPPEL-LIKE FACTOR 15"/>
    <property type="match status" value="1"/>
</dbReference>
<dbReference type="InterPro" id="IPR013087">
    <property type="entry name" value="Znf_C2H2_type"/>
</dbReference>
<evidence type="ECO:0000256" key="4">
    <source>
        <dbReference type="ARBA" id="ARBA00022833"/>
    </source>
</evidence>
<name>A0A643CD84_BALPH</name>
<dbReference type="AlphaFoldDB" id="A0A643CD84"/>
<comment type="caution">
    <text evidence="7">The sequence shown here is derived from an EMBL/GenBank/DDBJ whole genome shotgun (WGS) entry which is preliminary data.</text>
</comment>
<feature type="domain" description="C2H2-type" evidence="6">
    <location>
        <begin position="17"/>
        <end position="46"/>
    </location>
</feature>
<evidence type="ECO:0000313" key="7">
    <source>
        <dbReference type="EMBL" id="KAB0398159.1"/>
    </source>
</evidence>
<dbReference type="PROSITE" id="PS00028">
    <property type="entry name" value="ZINC_FINGER_C2H2_1"/>
    <property type="match status" value="1"/>
</dbReference>
<dbReference type="InterPro" id="IPR036236">
    <property type="entry name" value="Znf_C2H2_sf"/>
</dbReference>
<dbReference type="OrthoDB" id="2687452at2759"/>
<dbReference type="GO" id="GO:0000981">
    <property type="term" value="F:DNA-binding transcription factor activity, RNA polymerase II-specific"/>
    <property type="evidence" value="ECO:0007669"/>
    <property type="project" value="TreeGrafter"/>
</dbReference>
<organism evidence="7 8">
    <name type="scientific">Balaenoptera physalus</name>
    <name type="common">Fin whale</name>
    <name type="synonym">Balaena physalus</name>
    <dbReference type="NCBI Taxonomy" id="9770"/>
    <lineage>
        <taxon>Eukaryota</taxon>
        <taxon>Metazoa</taxon>
        <taxon>Chordata</taxon>
        <taxon>Craniata</taxon>
        <taxon>Vertebrata</taxon>
        <taxon>Euteleostomi</taxon>
        <taxon>Mammalia</taxon>
        <taxon>Eutheria</taxon>
        <taxon>Laurasiatheria</taxon>
        <taxon>Artiodactyla</taxon>
        <taxon>Whippomorpha</taxon>
        <taxon>Cetacea</taxon>
        <taxon>Mysticeti</taxon>
        <taxon>Balaenopteridae</taxon>
        <taxon>Balaenoptera</taxon>
    </lineage>
</organism>
<dbReference type="Proteomes" id="UP000437017">
    <property type="component" value="Unassembled WGS sequence"/>
</dbReference>
<keyword evidence="2" id="KW-0677">Repeat</keyword>
<keyword evidence="1" id="KW-0479">Metal-binding</keyword>
<feature type="domain" description="C2H2-type" evidence="6">
    <location>
        <begin position="47"/>
        <end position="76"/>
    </location>
</feature>
<protein>
    <recommendedName>
        <fullName evidence="6">C2H2-type domain-containing protein</fullName>
    </recommendedName>
</protein>
<evidence type="ECO:0000256" key="3">
    <source>
        <dbReference type="ARBA" id="ARBA00022771"/>
    </source>
</evidence>
<evidence type="ECO:0000313" key="8">
    <source>
        <dbReference type="Proteomes" id="UP000437017"/>
    </source>
</evidence>